<dbReference type="RefSeq" id="WP_342158040.1">
    <property type="nucleotide sequence ID" value="NZ_JBCDNA010000001.1"/>
</dbReference>
<keyword evidence="1" id="KW-0732">Signal</keyword>
<protein>
    <submittedName>
        <fullName evidence="2">Uncharacterized protein</fullName>
    </submittedName>
</protein>
<evidence type="ECO:0000313" key="3">
    <source>
        <dbReference type="Proteomes" id="UP001474120"/>
    </source>
</evidence>
<dbReference type="Proteomes" id="UP001474120">
    <property type="component" value="Unassembled WGS sequence"/>
</dbReference>
<sequence length="113" mass="12974">MKYVKLFVLALALFTLNVSASNLNPIKPTDDLRIEIVELIGSNYMADMEVDQYAAEVLFTVNNNKELIVLSVDTENVQLESYLKRKLNYKKVNHKPTKNGEIYLLPVKMIKQL</sequence>
<organism evidence="2 3">
    <name type="scientific">Lutimonas vermicola</name>
    <dbReference type="NCBI Taxonomy" id="414288"/>
    <lineage>
        <taxon>Bacteria</taxon>
        <taxon>Pseudomonadati</taxon>
        <taxon>Bacteroidota</taxon>
        <taxon>Flavobacteriia</taxon>
        <taxon>Flavobacteriales</taxon>
        <taxon>Flavobacteriaceae</taxon>
        <taxon>Lutimonas</taxon>
    </lineage>
</organism>
<name>A0ABU9KWD6_9FLAO</name>
<proteinExistence type="predicted"/>
<reference evidence="2 3" key="1">
    <citation type="submission" date="2024-04" db="EMBL/GenBank/DDBJ databases">
        <title>whole genome sequencing of Lutimonas vermicola strain IMCC1616.</title>
        <authorList>
            <person name="Bae S.S."/>
        </authorList>
    </citation>
    <scope>NUCLEOTIDE SEQUENCE [LARGE SCALE GENOMIC DNA]</scope>
    <source>
        <strain evidence="2 3">IMCC1616</strain>
    </source>
</reference>
<evidence type="ECO:0000313" key="2">
    <source>
        <dbReference type="EMBL" id="MEL4454487.1"/>
    </source>
</evidence>
<comment type="caution">
    <text evidence="2">The sequence shown here is derived from an EMBL/GenBank/DDBJ whole genome shotgun (WGS) entry which is preliminary data.</text>
</comment>
<feature type="signal peptide" evidence="1">
    <location>
        <begin position="1"/>
        <end position="20"/>
    </location>
</feature>
<keyword evidence="3" id="KW-1185">Reference proteome</keyword>
<dbReference type="EMBL" id="JBCDNA010000001">
    <property type="protein sequence ID" value="MEL4454487.1"/>
    <property type="molecule type" value="Genomic_DNA"/>
</dbReference>
<gene>
    <name evidence="2" type="ORF">AABB81_01170</name>
</gene>
<feature type="chain" id="PRO_5047142626" evidence="1">
    <location>
        <begin position="21"/>
        <end position="113"/>
    </location>
</feature>
<accession>A0ABU9KWD6</accession>
<evidence type="ECO:0000256" key="1">
    <source>
        <dbReference type="SAM" id="SignalP"/>
    </source>
</evidence>